<accession>A0A085TW90</accession>
<dbReference type="PATRIC" id="fig|1317124.6.peg.2128"/>
<feature type="signal peptide" evidence="2">
    <location>
        <begin position="1"/>
        <end position="21"/>
    </location>
</feature>
<comment type="caution">
    <text evidence="3">The sequence shown here is derived from an EMBL/GenBank/DDBJ whole genome shotgun (WGS) entry which is preliminary data.</text>
</comment>
<proteinExistence type="predicted"/>
<keyword evidence="4" id="KW-1185">Reference proteome</keyword>
<dbReference type="Proteomes" id="UP000028607">
    <property type="component" value="Unassembled WGS sequence"/>
</dbReference>
<reference evidence="4" key="1">
    <citation type="submission" date="2013-04" db="EMBL/GenBank/DDBJ databases">
        <title>Thioclava sp. 13D2W-2 Genome Sequencing.</title>
        <authorList>
            <person name="Lai Q."/>
            <person name="Li G."/>
            <person name="Shao Z."/>
        </authorList>
    </citation>
    <scope>NUCLEOTIDE SEQUENCE [LARGE SCALE GENOMIC DNA]</scope>
    <source>
        <strain evidence="4">13D2W-2</strain>
    </source>
</reference>
<reference evidence="3 4" key="2">
    <citation type="journal article" date="2015" name="Antonie Van Leeuwenhoek">
        <title>Thioclava indica sp. nov., isolated from surface seawater of the Indian Ocean.</title>
        <authorList>
            <person name="Liu Y."/>
            <person name="Lai Q."/>
            <person name="Du J."/>
            <person name="Xu H."/>
            <person name="Jiang L."/>
            <person name="Shao Z."/>
        </authorList>
    </citation>
    <scope>NUCLEOTIDE SEQUENCE [LARGE SCALE GENOMIC DNA]</scope>
    <source>
        <strain evidence="3 4">13D2W-2</strain>
    </source>
</reference>
<evidence type="ECO:0000313" key="3">
    <source>
        <dbReference type="EMBL" id="KFE34987.1"/>
    </source>
</evidence>
<dbReference type="eggNOG" id="ENOG5032YTT">
    <property type="taxonomic scope" value="Bacteria"/>
</dbReference>
<name>A0A085TW90_9RHOB</name>
<feature type="region of interest" description="Disordered" evidence="1">
    <location>
        <begin position="49"/>
        <end position="68"/>
    </location>
</feature>
<gene>
    <name evidence="3" type="ORF">DW2_10499</name>
</gene>
<organism evidence="3 4">
    <name type="scientific">Thioclava atlantica</name>
    <dbReference type="NCBI Taxonomy" id="1317124"/>
    <lineage>
        <taxon>Bacteria</taxon>
        <taxon>Pseudomonadati</taxon>
        <taxon>Pseudomonadota</taxon>
        <taxon>Alphaproteobacteria</taxon>
        <taxon>Rhodobacterales</taxon>
        <taxon>Paracoccaceae</taxon>
        <taxon>Thioclava</taxon>
    </lineage>
</organism>
<feature type="compositionally biased region" description="Basic and acidic residues" evidence="1">
    <location>
        <begin position="58"/>
        <end position="68"/>
    </location>
</feature>
<evidence type="ECO:0000313" key="4">
    <source>
        <dbReference type="Proteomes" id="UP000028607"/>
    </source>
</evidence>
<keyword evidence="2" id="KW-0732">Signal</keyword>
<protein>
    <recommendedName>
        <fullName evidence="5">Excinuclease ABC subunit A</fullName>
    </recommendedName>
</protein>
<feature type="chain" id="PRO_5001797484" description="Excinuclease ABC subunit A" evidence="2">
    <location>
        <begin position="22"/>
        <end position="131"/>
    </location>
</feature>
<dbReference type="AlphaFoldDB" id="A0A085TW90"/>
<sequence>MSRLTLIAALGAGLLPGAALADGHGKWKERGGHYEHDYRGCPPGLAKKHNGCRPPGLVREHHEDRYDEDEHHRWRRGERITRNYIVLREPARYGLDPRDTYWRADGYVYRVDRKTGEVLALIGLAQSLLGN</sequence>
<evidence type="ECO:0008006" key="5">
    <source>
        <dbReference type="Google" id="ProtNLM"/>
    </source>
</evidence>
<evidence type="ECO:0000256" key="1">
    <source>
        <dbReference type="SAM" id="MobiDB-lite"/>
    </source>
</evidence>
<dbReference type="STRING" id="1317124.DW2_10499"/>
<dbReference type="EMBL" id="AQRC01000007">
    <property type="protein sequence ID" value="KFE34987.1"/>
    <property type="molecule type" value="Genomic_DNA"/>
</dbReference>
<evidence type="ECO:0000256" key="2">
    <source>
        <dbReference type="SAM" id="SignalP"/>
    </source>
</evidence>